<evidence type="ECO:0000313" key="1">
    <source>
        <dbReference type="EMBL" id="CRK40004.1"/>
    </source>
</evidence>
<dbReference type="EMBL" id="CVQI01031925">
    <property type="protein sequence ID" value="CRK40004.1"/>
    <property type="molecule type" value="Genomic_DNA"/>
</dbReference>
<evidence type="ECO:0000313" key="2">
    <source>
        <dbReference type="Proteomes" id="UP000045706"/>
    </source>
</evidence>
<organism evidence="1 2">
    <name type="scientific">Verticillium longisporum</name>
    <name type="common">Verticillium dahliae var. longisporum</name>
    <dbReference type="NCBI Taxonomy" id="100787"/>
    <lineage>
        <taxon>Eukaryota</taxon>
        <taxon>Fungi</taxon>
        <taxon>Dikarya</taxon>
        <taxon>Ascomycota</taxon>
        <taxon>Pezizomycotina</taxon>
        <taxon>Sordariomycetes</taxon>
        <taxon>Hypocreomycetidae</taxon>
        <taxon>Glomerellales</taxon>
        <taxon>Plectosphaerellaceae</taxon>
        <taxon>Verticillium</taxon>
    </lineage>
</organism>
<protein>
    <submittedName>
        <fullName evidence="1">Uncharacterized protein</fullName>
    </submittedName>
</protein>
<name>A0A0G4N0X5_VERLO</name>
<reference evidence="2" key="1">
    <citation type="submission" date="2015-05" db="EMBL/GenBank/DDBJ databases">
        <authorList>
            <person name="Fogelqvist Johan"/>
        </authorList>
    </citation>
    <scope>NUCLEOTIDE SEQUENCE [LARGE SCALE GENOMIC DNA]</scope>
</reference>
<dbReference type="AlphaFoldDB" id="A0A0G4N0X5"/>
<accession>A0A0G4N0X5</accession>
<dbReference type="Proteomes" id="UP000045706">
    <property type="component" value="Unassembled WGS sequence"/>
</dbReference>
<gene>
    <name evidence="1" type="ORF">BN1723_018754</name>
</gene>
<sequence>MQYLFAIAQQTGTDSKSWWSGKLPNMPNLPALQHLFEEAACL</sequence>
<proteinExistence type="predicted"/>